<keyword evidence="5" id="KW-1185">Reference proteome</keyword>
<feature type="domain" description="Peptidase M13 N-terminal" evidence="3">
    <location>
        <begin position="20"/>
        <end position="155"/>
    </location>
</feature>
<dbReference type="InterPro" id="IPR024079">
    <property type="entry name" value="MetalloPept_cat_dom_sf"/>
</dbReference>
<evidence type="ECO:0000256" key="2">
    <source>
        <dbReference type="SAM" id="MobiDB-lite"/>
    </source>
</evidence>
<evidence type="ECO:0000313" key="4">
    <source>
        <dbReference type="EMBL" id="KAH9377582.1"/>
    </source>
</evidence>
<comment type="similarity">
    <text evidence="1">Belongs to the peptidase M13 family.</text>
</comment>
<organism evidence="4 5">
    <name type="scientific">Haemaphysalis longicornis</name>
    <name type="common">Bush tick</name>
    <dbReference type="NCBI Taxonomy" id="44386"/>
    <lineage>
        <taxon>Eukaryota</taxon>
        <taxon>Metazoa</taxon>
        <taxon>Ecdysozoa</taxon>
        <taxon>Arthropoda</taxon>
        <taxon>Chelicerata</taxon>
        <taxon>Arachnida</taxon>
        <taxon>Acari</taxon>
        <taxon>Parasitiformes</taxon>
        <taxon>Ixodida</taxon>
        <taxon>Ixodoidea</taxon>
        <taxon>Ixodidae</taxon>
        <taxon>Haemaphysalinae</taxon>
        <taxon>Haemaphysalis</taxon>
    </lineage>
</organism>
<accession>A0A9J6GGK8</accession>
<dbReference type="GO" id="GO:0004222">
    <property type="term" value="F:metalloendopeptidase activity"/>
    <property type="evidence" value="ECO:0007669"/>
    <property type="project" value="InterPro"/>
</dbReference>
<dbReference type="Pfam" id="PF05649">
    <property type="entry name" value="Peptidase_M13_N"/>
    <property type="match status" value="1"/>
</dbReference>
<dbReference type="InterPro" id="IPR008753">
    <property type="entry name" value="Peptidase_M13_N"/>
</dbReference>
<dbReference type="InterPro" id="IPR000718">
    <property type="entry name" value="Peptidase_M13"/>
</dbReference>
<evidence type="ECO:0000259" key="3">
    <source>
        <dbReference type="Pfam" id="PF05649"/>
    </source>
</evidence>
<reference evidence="4 5" key="1">
    <citation type="journal article" date="2020" name="Cell">
        <title>Large-Scale Comparative Analyses of Tick Genomes Elucidate Their Genetic Diversity and Vector Capacities.</title>
        <authorList>
            <consortium name="Tick Genome and Microbiome Consortium (TIGMIC)"/>
            <person name="Jia N."/>
            <person name="Wang J."/>
            <person name="Shi W."/>
            <person name="Du L."/>
            <person name="Sun Y."/>
            <person name="Zhan W."/>
            <person name="Jiang J.F."/>
            <person name="Wang Q."/>
            <person name="Zhang B."/>
            <person name="Ji P."/>
            <person name="Bell-Sakyi L."/>
            <person name="Cui X.M."/>
            <person name="Yuan T.T."/>
            <person name="Jiang B.G."/>
            <person name="Yang W.F."/>
            <person name="Lam T.T."/>
            <person name="Chang Q.C."/>
            <person name="Ding S.J."/>
            <person name="Wang X.J."/>
            <person name="Zhu J.G."/>
            <person name="Ruan X.D."/>
            <person name="Zhao L."/>
            <person name="Wei J.T."/>
            <person name="Ye R.Z."/>
            <person name="Que T.C."/>
            <person name="Du C.H."/>
            <person name="Zhou Y.H."/>
            <person name="Cheng J.X."/>
            <person name="Dai P.F."/>
            <person name="Guo W.B."/>
            <person name="Han X.H."/>
            <person name="Huang E.J."/>
            <person name="Li L.F."/>
            <person name="Wei W."/>
            <person name="Gao Y.C."/>
            <person name="Liu J.Z."/>
            <person name="Shao H.Z."/>
            <person name="Wang X."/>
            <person name="Wang C.C."/>
            <person name="Yang T.C."/>
            <person name="Huo Q.B."/>
            <person name="Li W."/>
            <person name="Chen H.Y."/>
            <person name="Chen S.E."/>
            <person name="Zhou L.G."/>
            <person name="Ni X.B."/>
            <person name="Tian J.H."/>
            <person name="Sheng Y."/>
            <person name="Liu T."/>
            <person name="Pan Y.S."/>
            <person name="Xia L.Y."/>
            <person name="Li J."/>
            <person name="Zhao F."/>
            <person name="Cao W.C."/>
        </authorList>
    </citation>
    <scope>NUCLEOTIDE SEQUENCE [LARGE SCALE GENOMIC DNA]</scope>
    <source>
        <strain evidence="4">HaeL-2018</strain>
    </source>
</reference>
<sequence length="275" mass="30965">MTSVKNMTELVNEHLDYGANFSAHDLLVFAEARLLQALNSTFARYSNGDVLNHISWLFVQAHGPIVDPFNLLLSRHGSKSVAQEELPRYCAAQVEASYPMMTSALFAVSRFSLRERQYISDQLKHVADSFLLGVANATWLDRKSRKAATRKITGVKTVLWPPNEFLAQTGLSALYELFPSNETSFSDFWIQTRQALRLRRVQDPQYNSEPLEAPGSYAASFGDVRARPELSVRGYGGADETSVLHLGHQGDDVRRPRLSVRPATFASHRQKRRQP</sequence>
<gene>
    <name evidence="4" type="ORF">HPB48_011241</name>
</gene>
<dbReference type="Gene3D" id="3.40.390.10">
    <property type="entry name" value="Collagenase (Catalytic Domain)"/>
    <property type="match status" value="1"/>
</dbReference>
<dbReference type="VEuPathDB" id="VectorBase:HLOH_055595"/>
<feature type="region of interest" description="Disordered" evidence="2">
    <location>
        <begin position="241"/>
        <end position="275"/>
    </location>
</feature>
<protein>
    <recommendedName>
        <fullName evidence="3">Peptidase M13 N-terminal domain-containing protein</fullName>
    </recommendedName>
</protein>
<evidence type="ECO:0000256" key="1">
    <source>
        <dbReference type="ARBA" id="ARBA00007357"/>
    </source>
</evidence>
<dbReference type="Gene3D" id="1.10.1380.10">
    <property type="entry name" value="Neutral endopeptidase , domain2"/>
    <property type="match status" value="1"/>
</dbReference>
<dbReference type="EMBL" id="JABSTR010000008">
    <property type="protein sequence ID" value="KAH9377582.1"/>
    <property type="molecule type" value="Genomic_DNA"/>
</dbReference>
<comment type="caution">
    <text evidence="4">The sequence shown here is derived from an EMBL/GenBank/DDBJ whole genome shotgun (WGS) entry which is preliminary data.</text>
</comment>
<evidence type="ECO:0000313" key="5">
    <source>
        <dbReference type="Proteomes" id="UP000821853"/>
    </source>
</evidence>
<dbReference type="GO" id="GO:0006508">
    <property type="term" value="P:proteolysis"/>
    <property type="evidence" value="ECO:0007669"/>
    <property type="project" value="InterPro"/>
</dbReference>
<dbReference type="PROSITE" id="PS51885">
    <property type="entry name" value="NEPRILYSIN"/>
    <property type="match status" value="1"/>
</dbReference>
<dbReference type="Proteomes" id="UP000821853">
    <property type="component" value="Unassembled WGS sequence"/>
</dbReference>
<dbReference type="OrthoDB" id="6529667at2759"/>
<dbReference type="InterPro" id="IPR042089">
    <property type="entry name" value="Peptidase_M13_dom_2"/>
</dbReference>
<name>A0A9J6GGK8_HAELO</name>
<dbReference type="AlphaFoldDB" id="A0A9J6GGK8"/>
<dbReference type="SUPFAM" id="SSF55486">
    <property type="entry name" value="Metalloproteases ('zincins'), catalytic domain"/>
    <property type="match status" value="1"/>
</dbReference>
<proteinExistence type="inferred from homology"/>